<dbReference type="SUPFAM" id="SSF56935">
    <property type="entry name" value="Porins"/>
    <property type="match status" value="1"/>
</dbReference>
<sequence>MQNHLSTKLLILFFAVMVSLPVLSKDYNHSIEGHIVDNFNNNGVDSVLVTLMTNDSTVLGTCMTEGEEDNGYYKFEITKIGKYIIKAERIGYEDAYTNCELKSHREFALLPKPIRMTKIRQLKEVTVIATKIKMVMRGDTIVYNADAFNLAEGSMLDALIAKLPGSKMTKDGQIFVNGKRIQSLLVDGNEFFSGNPQLALENLPAYTVKKIKVFSKSGAASNIMGRDMNDKTYVMDVRLKKEYSQSYMGNMEGGIGANGRYSLKAMGTKFSDREKFDIIVDINNINLNQRAALEGDNSPQSIPNGRIAKKEFGLQWYRNFMGSPTNYFSTSNTYRHIGSDVESISNTRTFLPTGDSYKHSESFATSSSDHIISNNQFMIQDNALDGRLYTLNFLDFSYDRDKGFGSCESTTSDSASVLNDVLSSNSVESKDYTLSFKSEGGLKVVADMIRVNFGVSYDHNTQKTFSLDDVQYFSGTSARDYRNYYRDQMQQHFTINGGASYDYCLRFASVKLGYDYKYTFNKSDNLLYRLDKLSGYDSTRFDVLPSVVDELAQVMDDDNSYNFHEYRNVHTINLNGTNIHVNALGADIKFNLPVRFINANLYYERIGRHDVSRNKIFFEPSLSINHENNHWSWNYSANINSDFPDLTNMVDYRDDSDPLNIRLGNSTLRDIHRYHADGFLQYKGSQQRMFNISAGYNQTDNGVAFGLTFDKSTGISTIKPQSVNGNWGANIGFGYTQTIDKARLWTIDNQISANYNHSVDLATVDGYTESQRSIVHNYLLGDNLKLNFRPNDNYEFYFHAGGNYYIIRSDRDGFENIKASDYNIGMNAQVALPWKFSLTTDMTMYARRGYQSTEMNTTDWVWNAQLTRSFLKGKLVSKICGFDLLHQLSNTQYAVNAQGRTETWQNSLPRYVMLSLAWRFNVNPKQSN</sequence>
<keyword evidence="3" id="KW-0675">Receptor</keyword>
<dbReference type="RefSeq" id="WP_252761458.1">
    <property type="nucleotide sequence ID" value="NZ_JAMXLY010000038.1"/>
</dbReference>
<feature type="chain" id="PRO_5046468688" evidence="1">
    <location>
        <begin position="25"/>
        <end position="928"/>
    </location>
</feature>
<proteinExistence type="predicted"/>
<dbReference type="InterPro" id="IPR041700">
    <property type="entry name" value="OMP_b-brl_3"/>
</dbReference>
<evidence type="ECO:0000313" key="4">
    <source>
        <dbReference type="Proteomes" id="UP001204015"/>
    </source>
</evidence>
<dbReference type="Proteomes" id="UP001204015">
    <property type="component" value="Unassembled WGS sequence"/>
</dbReference>
<evidence type="ECO:0000256" key="1">
    <source>
        <dbReference type="SAM" id="SignalP"/>
    </source>
</evidence>
<protein>
    <submittedName>
        <fullName evidence="3">TonB-dependent receptor family protein</fullName>
    </submittedName>
</protein>
<dbReference type="SUPFAM" id="SSF49478">
    <property type="entry name" value="Cna protein B-type domain"/>
    <property type="match status" value="1"/>
</dbReference>
<name>A0ABT1BYD8_9BACT</name>
<dbReference type="EMBL" id="JAMXLY010000038">
    <property type="protein sequence ID" value="MCO6026101.1"/>
    <property type="molecule type" value="Genomic_DNA"/>
</dbReference>
<gene>
    <name evidence="3" type="ORF">NG821_09660</name>
</gene>
<evidence type="ECO:0000259" key="2">
    <source>
        <dbReference type="Pfam" id="PF14905"/>
    </source>
</evidence>
<keyword evidence="4" id="KW-1185">Reference proteome</keyword>
<dbReference type="Gene3D" id="2.60.40.1120">
    <property type="entry name" value="Carboxypeptidase-like, regulatory domain"/>
    <property type="match status" value="1"/>
</dbReference>
<organism evidence="3 4">
    <name type="scientific">Segatella cerevisiae</name>
    <dbReference type="NCBI Taxonomy" id="2053716"/>
    <lineage>
        <taxon>Bacteria</taxon>
        <taxon>Pseudomonadati</taxon>
        <taxon>Bacteroidota</taxon>
        <taxon>Bacteroidia</taxon>
        <taxon>Bacteroidales</taxon>
        <taxon>Prevotellaceae</taxon>
        <taxon>Segatella</taxon>
    </lineage>
</organism>
<feature type="signal peptide" evidence="1">
    <location>
        <begin position="1"/>
        <end position="24"/>
    </location>
</feature>
<comment type="caution">
    <text evidence="3">The sequence shown here is derived from an EMBL/GenBank/DDBJ whole genome shotgun (WGS) entry which is preliminary data.</text>
</comment>
<reference evidence="3 4" key="1">
    <citation type="submission" date="2022-06" db="EMBL/GenBank/DDBJ databases">
        <title>A taxonomic note on the genus Prevotella: Description of four novel genera and emended description of the genera Hallella and Xylanibacter.</title>
        <authorList>
            <person name="Hitch T.C.A."/>
        </authorList>
    </citation>
    <scope>NUCLEOTIDE SEQUENCE [LARGE SCALE GENOMIC DNA]</scope>
    <source>
        <strain evidence="3 4">DSM 100619</strain>
    </source>
</reference>
<evidence type="ECO:0000313" key="3">
    <source>
        <dbReference type="EMBL" id="MCO6026101.1"/>
    </source>
</evidence>
<feature type="domain" description="Outer membrane protein beta-barrel" evidence="2">
    <location>
        <begin position="776"/>
        <end position="918"/>
    </location>
</feature>
<keyword evidence="1" id="KW-0732">Signal</keyword>
<dbReference type="Pfam" id="PF14905">
    <property type="entry name" value="OMP_b-brl_3"/>
    <property type="match status" value="1"/>
</dbReference>
<accession>A0ABT1BYD8</accession>